<dbReference type="RefSeq" id="WP_113744176.1">
    <property type="nucleotide sequence ID" value="NZ_UAPU01000007.1"/>
</dbReference>
<keyword evidence="2" id="KW-1185">Reference proteome</keyword>
<organism evidence="1 2">
    <name type="scientific">Anaerobiospirillum thomasii</name>
    <dbReference type="NCBI Taxonomy" id="179995"/>
    <lineage>
        <taxon>Bacteria</taxon>
        <taxon>Pseudomonadati</taxon>
        <taxon>Pseudomonadota</taxon>
        <taxon>Gammaproteobacteria</taxon>
        <taxon>Aeromonadales</taxon>
        <taxon>Succinivibrionaceae</taxon>
        <taxon>Anaerobiospirillum</taxon>
    </lineage>
</organism>
<sequence>MAEFPYFLKVEMNNTTIKCVKTDGTFYYCIRHLEKAFPGCIKTDEIKEVKHVTYINDMGIQTFYYMITINKLYSMLPLKEWTALFYKSVLVYLKEKN</sequence>
<evidence type="ECO:0000313" key="2">
    <source>
        <dbReference type="Proteomes" id="UP000250086"/>
    </source>
</evidence>
<dbReference type="AlphaFoldDB" id="A0A2X0WLI4"/>
<dbReference type="Proteomes" id="UP000250086">
    <property type="component" value="Unassembled WGS sequence"/>
</dbReference>
<proteinExistence type="predicted"/>
<name>A0A2X0WLI4_9GAMM</name>
<evidence type="ECO:0000313" key="1">
    <source>
        <dbReference type="EMBL" id="SPT70064.1"/>
    </source>
</evidence>
<protein>
    <submittedName>
        <fullName evidence="1">Uncharacterized protein</fullName>
    </submittedName>
</protein>
<reference evidence="1 2" key="1">
    <citation type="submission" date="2018-06" db="EMBL/GenBank/DDBJ databases">
        <authorList>
            <consortium name="Pathogen Informatics"/>
            <person name="Doyle S."/>
        </authorList>
    </citation>
    <scope>NUCLEOTIDE SEQUENCE [LARGE SCALE GENOMIC DNA]</scope>
    <source>
        <strain evidence="1 2">NCTC13093</strain>
    </source>
</reference>
<accession>A0A2X0WLI4</accession>
<dbReference type="EMBL" id="UAPV01000001">
    <property type="protein sequence ID" value="SPT70064.1"/>
    <property type="molecule type" value="Genomic_DNA"/>
</dbReference>
<gene>
    <name evidence="1" type="ORF">NCTC13093_01469</name>
</gene>